<dbReference type="InterPro" id="IPR023057">
    <property type="entry name" value="GlnE"/>
</dbReference>
<evidence type="ECO:0000256" key="2">
    <source>
        <dbReference type="ARBA" id="ARBA00022695"/>
    </source>
</evidence>
<evidence type="ECO:0000256" key="3">
    <source>
        <dbReference type="ARBA" id="ARBA00022741"/>
    </source>
</evidence>
<keyword evidence="10" id="KW-1185">Reference proteome</keyword>
<evidence type="ECO:0000256" key="4">
    <source>
        <dbReference type="ARBA" id="ARBA00022840"/>
    </source>
</evidence>
<evidence type="ECO:0000313" key="9">
    <source>
        <dbReference type="EMBL" id="MFC7221135.1"/>
    </source>
</evidence>
<keyword evidence="4" id="KW-0067">ATP-binding</keyword>
<accession>A0ABW2GKK4</accession>
<gene>
    <name evidence="9" type="ORF">ACFQLX_23675</name>
</gene>
<evidence type="ECO:0000259" key="7">
    <source>
        <dbReference type="Pfam" id="PF03710"/>
    </source>
</evidence>
<keyword evidence="2 9" id="KW-0548">Nucleotidyltransferase</keyword>
<dbReference type="Proteomes" id="UP001596413">
    <property type="component" value="Unassembled WGS sequence"/>
</dbReference>
<evidence type="ECO:0000256" key="6">
    <source>
        <dbReference type="ARBA" id="ARBA00023268"/>
    </source>
</evidence>
<name>A0ABW2GKK4_9ACTN</name>
<evidence type="ECO:0000259" key="8">
    <source>
        <dbReference type="Pfam" id="PF08335"/>
    </source>
</evidence>
<keyword evidence="5" id="KW-0460">Magnesium</keyword>
<dbReference type="Pfam" id="PF03710">
    <property type="entry name" value="GlnE"/>
    <property type="match status" value="1"/>
</dbReference>
<feature type="non-terminal residue" evidence="9">
    <location>
        <position position="1"/>
    </location>
</feature>
<proteinExistence type="predicted"/>
<dbReference type="SUPFAM" id="SSF81593">
    <property type="entry name" value="Nucleotidyltransferase substrate binding subunit/domain"/>
    <property type="match status" value="1"/>
</dbReference>
<keyword evidence="3" id="KW-0547">Nucleotide-binding</keyword>
<sequence>LDRTGQAITDINAATIAGTLRAAVQSRWGETLPTRFAVIGMGRFGGHELGYGSDADVLFVHEPREGADEQEAAQAAAAVANELRRLLQLPSSDPPLLIDADLRPEGKSGPLVRTLASYAAYYRRWSLIWERHALLRAEPMAGDAELGRRFTELIDPLRYPAGGLDEKDVREIRRLKARMEAERLPRGADPRTHAKLGRGGLSDVEWTVQLLQLRHGARLPALRTTRTRTALAAAHEAGLLDAEDAQVLDEAWLLASRVRNAVMLVRGRPGDTFPAEGRELGAVARYLGYGPGHAGELLDDYRRTTRRARGVVERVFYEG</sequence>
<dbReference type="Pfam" id="PF08335">
    <property type="entry name" value="GlnD_UR_UTase"/>
    <property type="match status" value="1"/>
</dbReference>
<dbReference type="GO" id="GO:0016779">
    <property type="term" value="F:nucleotidyltransferase activity"/>
    <property type="evidence" value="ECO:0007669"/>
    <property type="project" value="UniProtKB-KW"/>
</dbReference>
<organism evidence="9 10">
    <name type="scientific">Streptomyces polyrhachis</name>
    <dbReference type="NCBI Taxonomy" id="1282885"/>
    <lineage>
        <taxon>Bacteria</taxon>
        <taxon>Bacillati</taxon>
        <taxon>Actinomycetota</taxon>
        <taxon>Actinomycetes</taxon>
        <taxon>Kitasatosporales</taxon>
        <taxon>Streptomycetaceae</taxon>
        <taxon>Streptomyces</taxon>
    </lineage>
</organism>
<dbReference type="EMBL" id="JBHSZO010000052">
    <property type="protein sequence ID" value="MFC7221135.1"/>
    <property type="molecule type" value="Genomic_DNA"/>
</dbReference>
<reference evidence="10" key="1">
    <citation type="journal article" date="2019" name="Int. J. Syst. Evol. Microbiol.">
        <title>The Global Catalogue of Microorganisms (GCM) 10K type strain sequencing project: providing services to taxonomists for standard genome sequencing and annotation.</title>
        <authorList>
            <consortium name="The Broad Institute Genomics Platform"/>
            <consortium name="The Broad Institute Genome Sequencing Center for Infectious Disease"/>
            <person name="Wu L."/>
            <person name="Ma J."/>
        </authorList>
    </citation>
    <scope>NUCLEOTIDE SEQUENCE [LARGE SCALE GENOMIC DNA]</scope>
    <source>
        <strain evidence="10">CGMCC 1.13681</strain>
    </source>
</reference>
<dbReference type="InterPro" id="IPR013546">
    <property type="entry name" value="PII_UdlTrfase/GS_AdlTrfase"/>
</dbReference>
<dbReference type="PANTHER" id="PTHR30621:SF0">
    <property type="entry name" value="BIFUNCTIONAL GLUTAMINE SYNTHETASE ADENYLYLTRANSFERASE_ADENYLYL-REMOVING ENZYME"/>
    <property type="match status" value="1"/>
</dbReference>
<dbReference type="PANTHER" id="PTHR30621">
    <property type="entry name" value="GLUTAMINE SYNTHETASE ADENYLYLTRANSFERASE"/>
    <property type="match status" value="1"/>
</dbReference>
<dbReference type="Gene3D" id="3.30.460.10">
    <property type="entry name" value="Beta Polymerase, domain 2"/>
    <property type="match status" value="1"/>
</dbReference>
<dbReference type="InterPro" id="IPR043519">
    <property type="entry name" value="NT_sf"/>
</dbReference>
<dbReference type="CDD" id="cd05401">
    <property type="entry name" value="NT_GlnE_GlnD_like"/>
    <property type="match status" value="1"/>
</dbReference>
<keyword evidence="1" id="KW-0808">Transferase</keyword>
<dbReference type="InterPro" id="IPR005190">
    <property type="entry name" value="GlnE_rpt_dom"/>
</dbReference>
<comment type="caution">
    <text evidence="9">The sequence shown here is derived from an EMBL/GenBank/DDBJ whole genome shotgun (WGS) entry which is preliminary data.</text>
</comment>
<dbReference type="SUPFAM" id="SSF81301">
    <property type="entry name" value="Nucleotidyltransferase"/>
    <property type="match status" value="1"/>
</dbReference>
<evidence type="ECO:0000313" key="10">
    <source>
        <dbReference type="Proteomes" id="UP001596413"/>
    </source>
</evidence>
<feature type="domain" description="Glutamate-ammonia ligase adenylyltransferase repeated" evidence="7">
    <location>
        <begin position="30"/>
        <end position="151"/>
    </location>
</feature>
<keyword evidence="6" id="KW-0511">Multifunctional enzyme</keyword>
<protein>
    <submittedName>
        <fullName evidence="9">Bifunctional glutamine-synthetase adenylyltransferase/deadenyltransferase</fullName>
    </submittedName>
</protein>
<dbReference type="Gene3D" id="1.20.120.330">
    <property type="entry name" value="Nucleotidyltransferases domain 2"/>
    <property type="match status" value="1"/>
</dbReference>
<feature type="domain" description="PII-uridylyltransferase/Glutamine-synthetase adenylyltransferase" evidence="8">
    <location>
        <begin position="176"/>
        <end position="315"/>
    </location>
</feature>
<evidence type="ECO:0000256" key="1">
    <source>
        <dbReference type="ARBA" id="ARBA00022679"/>
    </source>
</evidence>
<evidence type="ECO:0000256" key="5">
    <source>
        <dbReference type="ARBA" id="ARBA00022842"/>
    </source>
</evidence>